<evidence type="ECO:0000313" key="2">
    <source>
        <dbReference type="Proteomes" id="UP000030481"/>
    </source>
</evidence>
<evidence type="ECO:0000313" key="1">
    <source>
        <dbReference type="EMBL" id="KGG07307.1"/>
    </source>
</evidence>
<reference evidence="2" key="1">
    <citation type="journal article" date="2014" name="Sci. Data">
        <title>Genomes of diverse isolates of the marine cyanobacterium Prochlorococcus.</title>
        <authorList>
            <person name="Biller S."/>
            <person name="Berube P."/>
            <person name="Thompson J."/>
            <person name="Kelly L."/>
            <person name="Roggensack S."/>
            <person name="Awad L."/>
            <person name="Roache-Johnson K."/>
            <person name="Ding H."/>
            <person name="Giovannoni S.J."/>
            <person name="Moore L.R."/>
            <person name="Chisholm S.W."/>
        </authorList>
    </citation>
    <scope>NUCLEOTIDE SEQUENCE [LARGE SCALE GENOMIC DNA]</scope>
</reference>
<gene>
    <name evidence="1" type="ORF">EV01_1644</name>
</gene>
<sequence>MNKFLLCKKYIFVFLIINSFNTSVFGKERNCSNYPYPEGIYYKIKSNNQKQYIYTQSAFIKSKNNRKIVFNKRKNDLFAMASLHKHIKLNSPNYYEEKIGVYRIYSCFNNNGTYKISYAQRVENLESLNNFQRVKRFFGNIFQNN</sequence>
<proteinExistence type="predicted"/>
<organism evidence="1 2">
    <name type="scientific">Prochlorococcus marinus str. MIT 9401</name>
    <dbReference type="NCBI Taxonomy" id="167551"/>
    <lineage>
        <taxon>Bacteria</taxon>
        <taxon>Bacillati</taxon>
        <taxon>Cyanobacteriota</taxon>
        <taxon>Cyanophyceae</taxon>
        <taxon>Synechococcales</taxon>
        <taxon>Prochlorococcaceae</taxon>
        <taxon>Prochlorococcus</taxon>
    </lineage>
</organism>
<protein>
    <submittedName>
        <fullName evidence="1">Uncharacterized protein</fullName>
    </submittedName>
</protein>
<dbReference type="Proteomes" id="UP000030481">
    <property type="component" value="Unassembled WGS sequence"/>
</dbReference>
<dbReference type="AlphaFoldDB" id="A0A0A2B2D0"/>
<dbReference type="EMBL" id="JNAR01000016">
    <property type="protein sequence ID" value="KGG07307.1"/>
    <property type="molecule type" value="Genomic_DNA"/>
</dbReference>
<comment type="caution">
    <text evidence="1">The sequence shown here is derived from an EMBL/GenBank/DDBJ whole genome shotgun (WGS) entry which is preliminary data.</text>
</comment>
<accession>A0A0A2B2D0</accession>
<dbReference type="RefSeq" id="WP_032517649.1">
    <property type="nucleotide sequence ID" value="NZ_JNAR01000016.1"/>
</dbReference>
<name>A0A0A2B2D0_PROMR</name>